<dbReference type="InterPro" id="IPR046174">
    <property type="entry name" value="DUF6176"/>
</dbReference>
<organism evidence="1 2">
    <name type="scientific">Epidermidibacterium keratini</name>
    <dbReference type="NCBI Taxonomy" id="1891644"/>
    <lineage>
        <taxon>Bacteria</taxon>
        <taxon>Bacillati</taxon>
        <taxon>Actinomycetota</taxon>
        <taxon>Actinomycetes</taxon>
        <taxon>Sporichthyales</taxon>
        <taxon>Sporichthyaceae</taxon>
        <taxon>Epidermidibacterium</taxon>
    </lineage>
</organism>
<dbReference type="EMBL" id="CP047156">
    <property type="protein sequence ID" value="QHC00957.1"/>
    <property type="molecule type" value="Genomic_DNA"/>
</dbReference>
<dbReference type="Pfam" id="PF19673">
    <property type="entry name" value="DUF6176"/>
    <property type="match status" value="1"/>
</dbReference>
<sequence length="146" mass="16393">MTERIPFRPVDPDGAGWSMPPSVPAGTRLSLSRAPLLDGAESSFDDWMGMLHERYDECVASLDAERMGFEATFLHQEADGSWWMYHLQVVGETGAELDLSHAIGRDHLEFAMKTKHPGWEELQPRLFLAPADVRDAIMRATLPKRG</sequence>
<protein>
    <submittedName>
        <fullName evidence="1">Uncharacterized protein</fullName>
    </submittedName>
</protein>
<dbReference type="KEGG" id="eke:EK0264_12110"/>
<proteinExistence type="predicted"/>
<dbReference type="AlphaFoldDB" id="A0A7L4YQX6"/>
<dbReference type="Proteomes" id="UP000463857">
    <property type="component" value="Chromosome"/>
</dbReference>
<dbReference type="RefSeq" id="WP_159545953.1">
    <property type="nucleotide sequence ID" value="NZ_CP047156.1"/>
</dbReference>
<evidence type="ECO:0000313" key="1">
    <source>
        <dbReference type="EMBL" id="QHC00957.1"/>
    </source>
</evidence>
<reference evidence="1 2" key="1">
    <citation type="journal article" date="2018" name="Int. J. Syst. Evol. Microbiol.">
        <title>Epidermidibacterium keratini gen. nov., sp. nov., a member of the family Sporichthyaceae, isolated from keratin epidermis.</title>
        <authorList>
            <person name="Lee D.G."/>
            <person name="Trujillo M.E."/>
            <person name="Kang S."/>
            <person name="Nam J.J."/>
            <person name="Kim Y.J."/>
        </authorList>
    </citation>
    <scope>NUCLEOTIDE SEQUENCE [LARGE SCALE GENOMIC DNA]</scope>
    <source>
        <strain evidence="1 2">EPI-7</strain>
    </source>
</reference>
<accession>A0A7L4YQX6</accession>
<dbReference type="OrthoDB" id="3233233at2"/>
<evidence type="ECO:0000313" key="2">
    <source>
        <dbReference type="Proteomes" id="UP000463857"/>
    </source>
</evidence>
<gene>
    <name evidence="1" type="ORF">EK0264_12110</name>
</gene>
<keyword evidence="2" id="KW-1185">Reference proteome</keyword>
<name>A0A7L4YQX6_9ACTN</name>
<dbReference type="InParanoid" id="A0A7L4YQX6"/>